<keyword evidence="2" id="KW-0472">Membrane</keyword>
<accession>A0ABD0KJR6</accession>
<dbReference type="EMBL" id="JACVVK020000168">
    <property type="protein sequence ID" value="KAK7487212.1"/>
    <property type="molecule type" value="Genomic_DNA"/>
</dbReference>
<keyword evidence="2" id="KW-1133">Transmembrane helix</keyword>
<feature type="signal peptide" evidence="3">
    <location>
        <begin position="1"/>
        <end position="21"/>
    </location>
</feature>
<comment type="caution">
    <text evidence="4">The sequence shown here is derived from an EMBL/GenBank/DDBJ whole genome shotgun (WGS) entry which is preliminary data.</text>
</comment>
<evidence type="ECO:0000256" key="1">
    <source>
        <dbReference type="SAM" id="MobiDB-lite"/>
    </source>
</evidence>
<proteinExistence type="predicted"/>
<sequence length="244" mass="26894">ACQGFSALPWILVLSTELASAAHTMETVLDCHWLDADNIDCDLMHGFELIGQVGARTVVGITRATQNHIGRYMCEVVPSDPSQIKPCDLLLMAAPSDLGKQDNHNWEKLNQLLIANVLLTTIIVAGMMLLFFIRLRSKTSPLKCTAGQVKSRRNNKSYPKGDKDDDAEETELKGDIGADEKSGLKRLLEEIQNVLSLSNNTAKTVADVNAMPVENKQRKEPKTSQRLGLKKEEIIAGMAKVGRR</sequence>
<reference evidence="4 5" key="1">
    <citation type="journal article" date="2023" name="Sci. Data">
        <title>Genome assembly of the Korean intertidal mud-creeper Batillaria attramentaria.</title>
        <authorList>
            <person name="Patra A.K."/>
            <person name="Ho P.T."/>
            <person name="Jun S."/>
            <person name="Lee S.J."/>
            <person name="Kim Y."/>
            <person name="Won Y.J."/>
        </authorList>
    </citation>
    <scope>NUCLEOTIDE SEQUENCE [LARGE SCALE GENOMIC DNA]</scope>
    <source>
        <strain evidence="4">Wonlab-2016</strain>
    </source>
</reference>
<feature type="chain" id="PRO_5044886539" evidence="3">
    <location>
        <begin position="22"/>
        <end position="244"/>
    </location>
</feature>
<keyword evidence="5" id="KW-1185">Reference proteome</keyword>
<name>A0ABD0KJR6_9CAEN</name>
<evidence type="ECO:0000256" key="3">
    <source>
        <dbReference type="SAM" id="SignalP"/>
    </source>
</evidence>
<keyword evidence="3" id="KW-0732">Signal</keyword>
<evidence type="ECO:0000256" key="2">
    <source>
        <dbReference type="SAM" id="Phobius"/>
    </source>
</evidence>
<dbReference type="AlphaFoldDB" id="A0ABD0KJR6"/>
<protein>
    <submittedName>
        <fullName evidence="4">Uncharacterized protein</fullName>
    </submittedName>
</protein>
<feature type="non-terminal residue" evidence="4">
    <location>
        <position position="1"/>
    </location>
</feature>
<feature type="region of interest" description="Disordered" evidence="1">
    <location>
        <begin position="144"/>
        <end position="175"/>
    </location>
</feature>
<organism evidence="4 5">
    <name type="scientific">Batillaria attramentaria</name>
    <dbReference type="NCBI Taxonomy" id="370345"/>
    <lineage>
        <taxon>Eukaryota</taxon>
        <taxon>Metazoa</taxon>
        <taxon>Spiralia</taxon>
        <taxon>Lophotrochozoa</taxon>
        <taxon>Mollusca</taxon>
        <taxon>Gastropoda</taxon>
        <taxon>Caenogastropoda</taxon>
        <taxon>Sorbeoconcha</taxon>
        <taxon>Cerithioidea</taxon>
        <taxon>Batillariidae</taxon>
        <taxon>Batillaria</taxon>
    </lineage>
</organism>
<evidence type="ECO:0000313" key="4">
    <source>
        <dbReference type="EMBL" id="KAK7487212.1"/>
    </source>
</evidence>
<evidence type="ECO:0000313" key="5">
    <source>
        <dbReference type="Proteomes" id="UP001519460"/>
    </source>
</evidence>
<gene>
    <name evidence="4" type="ORF">BaRGS_00021564</name>
</gene>
<keyword evidence="2" id="KW-0812">Transmembrane</keyword>
<feature type="transmembrane region" description="Helical" evidence="2">
    <location>
        <begin position="112"/>
        <end position="133"/>
    </location>
</feature>
<dbReference type="Proteomes" id="UP001519460">
    <property type="component" value="Unassembled WGS sequence"/>
</dbReference>